<dbReference type="CDD" id="cd06225">
    <property type="entry name" value="HAMP"/>
    <property type="match status" value="1"/>
</dbReference>
<dbReference type="PANTHER" id="PTHR42713">
    <property type="entry name" value="HISTIDINE KINASE-RELATED"/>
    <property type="match status" value="1"/>
</dbReference>
<reference evidence="12 13" key="1">
    <citation type="submission" date="2020-05" db="EMBL/GenBank/DDBJ databases">
        <title>Draft genome of xy-202 and genomic insight in genome of the genus Peptostreptococcus.</title>
        <authorList>
            <person name="Zhang Z."/>
        </authorList>
    </citation>
    <scope>NUCLEOTIDE SEQUENCE [LARGE SCALE GENOMIC DNA]</scope>
    <source>
        <strain evidence="12 13">DSM 27025</strain>
    </source>
</reference>
<dbReference type="SUPFAM" id="SSF158472">
    <property type="entry name" value="HAMP domain-like"/>
    <property type="match status" value="1"/>
</dbReference>
<dbReference type="RefSeq" id="WP_185624367.1">
    <property type="nucleotide sequence ID" value="NZ_JABGBW010000004.1"/>
</dbReference>
<name>A0ABR6TLQ7_9FIRM</name>
<dbReference type="Pfam" id="PF02518">
    <property type="entry name" value="HATPase_c"/>
    <property type="match status" value="1"/>
</dbReference>
<feature type="domain" description="HAMP" evidence="11">
    <location>
        <begin position="308"/>
        <end position="357"/>
    </location>
</feature>
<dbReference type="Gene3D" id="6.10.340.10">
    <property type="match status" value="1"/>
</dbReference>
<evidence type="ECO:0000256" key="4">
    <source>
        <dbReference type="ARBA" id="ARBA00022679"/>
    </source>
</evidence>
<evidence type="ECO:0000256" key="6">
    <source>
        <dbReference type="ARBA" id="ARBA00022777"/>
    </source>
</evidence>
<dbReference type="Proteomes" id="UP000713904">
    <property type="component" value="Unassembled WGS sequence"/>
</dbReference>
<keyword evidence="5 10" id="KW-0812">Transmembrane</keyword>
<comment type="subcellular location">
    <subcellularLocation>
        <location evidence="1">Cell membrane</location>
        <topology evidence="1">Multi-pass membrane protein</topology>
    </subcellularLocation>
</comment>
<keyword evidence="7 10" id="KW-1133">Transmembrane helix</keyword>
<feature type="coiled-coil region" evidence="9">
    <location>
        <begin position="338"/>
        <end position="372"/>
    </location>
</feature>
<evidence type="ECO:0000256" key="5">
    <source>
        <dbReference type="ARBA" id="ARBA00022692"/>
    </source>
</evidence>
<evidence type="ECO:0000256" key="2">
    <source>
        <dbReference type="ARBA" id="ARBA00022475"/>
    </source>
</evidence>
<dbReference type="Gene3D" id="3.30.450.20">
    <property type="entry name" value="PAS domain"/>
    <property type="match status" value="2"/>
</dbReference>
<evidence type="ECO:0000256" key="7">
    <source>
        <dbReference type="ARBA" id="ARBA00022989"/>
    </source>
</evidence>
<sequence>MKKRSLVFELTTYFLVSISILLLVVGWLNYDVSSKIIMHDTEKKTSESVKRTVDYINSYTNKLKMTANSISKNNTIYEFITSNSSTRREKSNELIKTIINTDENLVSAVIITKDGRVISNESHLEMKMSDNMMEEKWYKLAIQKNSIPVLTSARKEDLTSDKESWVISVTQEIVDNQGNNLGVVRLDVDYRAIESYLNKLDLGKYGYAFIIDEQGQVVYHPDKNVFTDTELRNKMLKLSNNKDGYMDKESLFVRHYFIEDLGWNITAVASLDELNTVKRTLINSFSLIAILAIIVASMGVFFIIKRCVRPIKDLREVMIEIEKGNQNIRAKETGSIEIEELSKKFNLMLDKISQLMKDVREKEQDIREYELKALASQINPHFLYNTLDTIIWMAEFNDSESVVEITKSLAKYFRLSLNQGNEMISLSDEIDHVRQYLFIQKKRYGKKLNYHIEEIDECKDFIIPKLILQPVVENSIYHGIKEIERDGFIKIKVENVVDYIKVSIEDNGKGMPVKMKKDEMTNRLGGVGLKNVNRRLSLYFGKNYKMDVDSEPDKYTKVVFYMPKKCDLDIAKNMMI</sequence>
<evidence type="ECO:0000256" key="1">
    <source>
        <dbReference type="ARBA" id="ARBA00004651"/>
    </source>
</evidence>
<dbReference type="PANTHER" id="PTHR42713:SF2">
    <property type="entry name" value="TWO-COMPONENT SENSOR KINASE YESM"/>
    <property type="match status" value="1"/>
</dbReference>
<evidence type="ECO:0000259" key="11">
    <source>
        <dbReference type="PROSITE" id="PS50885"/>
    </source>
</evidence>
<keyword evidence="3" id="KW-0597">Phosphoprotein</keyword>
<feature type="transmembrane region" description="Helical" evidence="10">
    <location>
        <begin position="12"/>
        <end position="30"/>
    </location>
</feature>
<dbReference type="InterPro" id="IPR003660">
    <property type="entry name" value="HAMP_dom"/>
</dbReference>
<dbReference type="InterPro" id="IPR036890">
    <property type="entry name" value="HATPase_C_sf"/>
</dbReference>
<dbReference type="CDD" id="cd18773">
    <property type="entry name" value="PDC1_HK_sensor"/>
    <property type="match status" value="1"/>
</dbReference>
<dbReference type="Pfam" id="PF06580">
    <property type="entry name" value="His_kinase"/>
    <property type="match status" value="1"/>
</dbReference>
<keyword evidence="8 10" id="KW-0472">Membrane</keyword>
<organism evidence="12 13">
    <name type="scientific">Peptostreptococcus canis</name>
    <dbReference type="NCBI Taxonomy" id="1159213"/>
    <lineage>
        <taxon>Bacteria</taxon>
        <taxon>Bacillati</taxon>
        <taxon>Bacillota</taxon>
        <taxon>Clostridia</taxon>
        <taxon>Peptostreptococcales</taxon>
        <taxon>Peptostreptococcaceae</taxon>
        <taxon>Peptostreptococcus</taxon>
    </lineage>
</organism>
<dbReference type="SUPFAM" id="SSF55874">
    <property type="entry name" value="ATPase domain of HSP90 chaperone/DNA topoisomerase II/histidine kinase"/>
    <property type="match status" value="1"/>
</dbReference>
<dbReference type="InterPro" id="IPR003594">
    <property type="entry name" value="HATPase_dom"/>
</dbReference>
<dbReference type="SMART" id="SM00387">
    <property type="entry name" value="HATPase_c"/>
    <property type="match status" value="1"/>
</dbReference>
<keyword evidence="13" id="KW-1185">Reference proteome</keyword>
<proteinExistence type="predicted"/>
<evidence type="ECO:0000256" key="9">
    <source>
        <dbReference type="SAM" id="Coils"/>
    </source>
</evidence>
<keyword evidence="4" id="KW-0808">Transferase</keyword>
<accession>A0ABR6TLQ7</accession>
<evidence type="ECO:0000256" key="3">
    <source>
        <dbReference type="ARBA" id="ARBA00022553"/>
    </source>
</evidence>
<evidence type="ECO:0000256" key="10">
    <source>
        <dbReference type="SAM" id="Phobius"/>
    </source>
</evidence>
<gene>
    <name evidence="12" type="ORF">HLB29_06550</name>
</gene>
<dbReference type="InterPro" id="IPR010559">
    <property type="entry name" value="Sig_transdc_His_kin_internal"/>
</dbReference>
<keyword evidence="6 12" id="KW-0418">Kinase</keyword>
<keyword evidence="9" id="KW-0175">Coiled coil</keyword>
<dbReference type="CDD" id="cd12912">
    <property type="entry name" value="PDC2_MCP_like"/>
    <property type="match status" value="1"/>
</dbReference>
<comment type="caution">
    <text evidence="12">The sequence shown here is derived from an EMBL/GenBank/DDBJ whole genome shotgun (WGS) entry which is preliminary data.</text>
</comment>
<dbReference type="InterPro" id="IPR033479">
    <property type="entry name" value="dCache_1"/>
</dbReference>
<feature type="transmembrane region" description="Helical" evidence="10">
    <location>
        <begin position="285"/>
        <end position="304"/>
    </location>
</feature>
<protein>
    <submittedName>
        <fullName evidence="12">Sensor histidine kinase</fullName>
    </submittedName>
</protein>
<dbReference type="EMBL" id="JABGBW010000004">
    <property type="protein sequence ID" value="MBC2576342.1"/>
    <property type="molecule type" value="Genomic_DNA"/>
</dbReference>
<dbReference type="Pfam" id="PF00672">
    <property type="entry name" value="HAMP"/>
    <property type="match status" value="1"/>
</dbReference>
<dbReference type="InterPro" id="IPR051552">
    <property type="entry name" value="HptR"/>
</dbReference>
<dbReference type="Pfam" id="PF02743">
    <property type="entry name" value="dCache_1"/>
    <property type="match status" value="1"/>
</dbReference>
<dbReference type="SMART" id="SM00304">
    <property type="entry name" value="HAMP"/>
    <property type="match status" value="1"/>
</dbReference>
<evidence type="ECO:0000313" key="12">
    <source>
        <dbReference type="EMBL" id="MBC2576342.1"/>
    </source>
</evidence>
<dbReference type="GO" id="GO:0016301">
    <property type="term" value="F:kinase activity"/>
    <property type="evidence" value="ECO:0007669"/>
    <property type="project" value="UniProtKB-KW"/>
</dbReference>
<evidence type="ECO:0000256" key="8">
    <source>
        <dbReference type="ARBA" id="ARBA00023136"/>
    </source>
</evidence>
<dbReference type="PROSITE" id="PS50885">
    <property type="entry name" value="HAMP"/>
    <property type="match status" value="1"/>
</dbReference>
<evidence type="ECO:0000313" key="13">
    <source>
        <dbReference type="Proteomes" id="UP000713904"/>
    </source>
</evidence>
<dbReference type="Gene3D" id="3.30.565.10">
    <property type="entry name" value="Histidine kinase-like ATPase, C-terminal domain"/>
    <property type="match status" value="1"/>
</dbReference>
<keyword evidence="2" id="KW-1003">Cell membrane</keyword>